<dbReference type="PANTHER" id="PTHR11644:SF2">
    <property type="entry name" value="CYTIDINE DEAMINASE"/>
    <property type="match status" value="1"/>
</dbReference>
<keyword evidence="8 14" id="KW-0862">Zinc</keyword>
<comment type="function">
    <text evidence="2 15">This enzyme scavenges exogenous and endogenous cytidine and 2'-deoxycytidine for UMP synthesis.</text>
</comment>
<dbReference type="InterPro" id="IPR006262">
    <property type="entry name" value="Cyt_deam_tetra"/>
</dbReference>
<comment type="catalytic activity">
    <reaction evidence="11 15">
        <text>cytidine + H2O + H(+) = uridine + NH4(+)</text>
        <dbReference type="Rhea" id="RHEA:16069"/>
        <dbReference type="ChEBI" id="CHEBI:15377"/>
        <dbReference type="ChEBI" id="CHEBI:15378"/>
        <dbReference type="ChEBI" id="CHEBI:16704"/>
        <dbReference type="ChEBI" id="CHEBI:17562"/>
        <dbReference type="ChEBI" id="CHEBI:28938"/>
        <dbReference type="EC" id="3.5.4.5"/>
    </reaction>
</comment>
<evidence type="ECO:0000313" key="18">
    <source>
        <dbReference type="Proteomes" id="UP000256388"/>
    </source>
</evidence>
<dbReference type="InterPro" id="IPR002125">
    <property type="entry name" value="CMP_dCMP_dom"/>
</dbReference>
<evidence type="ECO:0000256" key="11">
    <source>
        <dbReference type="ARBA" id="ARBA00049558"/>
    </source>
</evidence>
<dbReference type="InterPro" id="IPR016192">
    <property type="entry name" value="APOBEC/CMP_deaminase_Zn-bd"/>
</dbReference>
<keyword evidence="7 15" id="KW-0378">Hydrolase</keyword>
<dbReference type="EMBL" id="QUMS01000006">
    <property type="protein sequence ID" value="REG04639.1"/>
    <property type="molecule type" value="Genomic_DNA"/>
</dbReference>
<dbReference type="InterPro" id="IPR050202">
    <property type="entry name" value="Cyt/Deoxycyt_deaminase"/>
</dbReference>
<evidence type="ECO:0000256" key="7">
    <source>
        <dbReference type="ARBA" id="ARBA00022801"/>
    </source>
</evidence>
<feature type="domain" description="CMP/dCMP-type deaminase" evidence="16">
    <location>
        <begin position="6"/>
        <end position="131"/>
    </location>
</feature>
<dbReference type="RefSeq" id="WP_116226235.1">
    <property type="nucleotide sequence ID" value="NZ_AP018437.1"/>
</dbReference>
<protein>
    <recommendedName>
        <fullName evidence="5 15">Cytidine deaminase</fullName>
        <ecNumber evidence="4 15">3.5.4.5</ecNumber>
    </recommendedName>
    <alternativeName>
        <fullName evidence="9 15">Cytidine aminohydrolase</fullName>
    </alternativeName>
</protein>
<feature type="binding site" evidence="14">
    <location>
        <position position="58"/>
    </location>
    <ligand>
        <name>Zn(2+)</name>
        <dbReference type="ChEBI" id="CHEBI:29105"/>
        <note>catalytic</note>
    </ligand>
</feature>
<dbReference type="FunFam" id="3.40.140.10:FF:000008">
    <property type="entry name" value="Cytidine deaminase"/>
    <property type="match status" value="1"/>
</dbReference>
<comment type="cofactor">
    <cofactor evidence="1 14 15">
        <name>Zn(2+)</name>
        <dbReference type="ChEBI" id="CHEBI:29105"/>
    </cofactor>
</comment>
<evidence type="ECO:0000313" key="17">
    <source>
        <dbReference type="EMBL" id="REG04639.1"/>
    </source>
</evidence>
<comment type="catalytic activity">
    <reaction evidence="10 15">
        <text>2'-deoxycytidine + H2O + H(+) = 2'-deoxyuridine + NH4(+)</text>
        <dbReference type="Rhea" id="RHEA:13433"/>
        <dbReference type="ChEBI" id="CHEBI:15377"/>
        <dbReference type="ChEBI" id="CHEBI:15378"/>
        <dbReference type="ChEBI" id="CHEBI:15698"/>
        <dbReference type="ChEBI" id="CHEBI:16450"/>
        <dbReference type="ChEBI" id="CHEBI:28938"/>
        <dbReference type="EC" id="3.5.4.5"/>
    </reaction>
</comment>
<evidence type="ECO:0000256" key="8">
    <source>
        <dbReference type="ARBA" id="ARBA00022833"/>
    </source>
</evidence>
<evidence type="ECO:0000256" key="5">
    <source>
        <dbReference type="ARBA" id="ARBA00018266"/>
    </source>
</evidence>
<evidence type="ECO:0000256" key="13">
    <source>
        <dbReference type="PIRSR" id="PIRSR606262-2"/>
    </source>
</evidence>
<accession>A0A347ZPW5</accession>
<dbReference type="PROSITE" id="PS51747">
    <property type="entry name" value="CYT_DCMP_DEAMINASES_2"/>
    <property type="match status" value="1"/>
</dbReference>
<dbReference type="Proteomes" id="UP000256388">
    <property type="component" value="Unassembled WGS sequence"/>
</dbReference>
<dbReference type="GO" id="GO:0042802">
    <property type="term" value="F:identical protein binding"/>
    <property type="evidence" value="ECO:0007669"/>
    <property type="project" value="UniProtKB-ARBA"/>
</dbReference>
<dbReference type="GO" id="GO:0055086">
    <property type="term" value="P:nucleobase-containing small molecule metabolic process"/>
    <property type="evidence" value="ECO:0007669"/>
    <property type="project" value="UniProtKB-ARBA"/>
</dbReference>
<dbReference type="GO" id="GO:0004126">
    <property type="term" value="F:cytidine deaminase activity"/>
    <property type="evidence" value="ECO:0007669"/>
    <property type="project" value="UniProtKB-UniRule"/>
</dbReference>
<proteinExistence type="inferred from homology"/>
<evidence type="ECO:0000259" key="16">
    <source>
        <dbReference type="PROSITE" id="PS51747"/>
    </source>
</evidence>
<name>A0A347ZPW5_9CHLR</name>
<keyword evidence="6 14" id="KW-0479">Metal-binding</keyword>
<dbReference type="GO" id="GO:0005829">
    <property type="term" value="C:cytosol"/>
    <property type="evidence" value="ECO:0007669"/>
    <property type="project" value="TreeGrafter"/>
</dbReference>
<comment type="similarity">
    <text evidence="3 15">Belongs to the cytidine and deoxycytidylate deaminase family.</text>
</comment>
<feature type="binding site" evidence="14">
    <location>
        <position position="92"/>
    </location>
    <ligand>
        <name>Zn(2+)</name>
        <dbReference type="ChEBI" id="CHEBI:29105"/>
        <note>catalytic</note>
    </ligand>
</feature>
<dbReference type="PROSITE" id="PS00903">
    <property type="entry name" value="CYT_DCMP_DEAMINASES_1"/>
    <property type="match status" value="1"/>
</dbReference>
<dbReference type="AlphaFoldDB" id="A0A347ZPW5"/>
<organism evidence="17 18">
    <name type="scientific">Pelolinea submarina</name>
    <dbReference type="NCBI Taxonomy" id="913107"/>
    <lineage>
        <taxon>Bacteria</taxon>
        <taxon>Bacillati</taxon>
        <taxon>Chloroflexota</taxon>
        <taxon>Anaerolineae</taxon>
        <taxon>Anaerolineales</taxon>
        <taxon>Anaerolineaceae</taxon>
        <taxon>Pelolinea</taxon>
    </lineage>
</organism>
<keyword evidence="18" id="KW-1185">Reference proteome</keyword>
<dbReference type="CDD" id="cd01283">
    <property type="entry name" value="cytidine_deaminase"/>
    <property type="match status" value="1"/>
</dbReference>
<dbReference type="GO" id="GO:0008270">
    <property type="term" value="F:zinc ion binding"/>
    <property type="evidence" value="ECO:0007669"/>
    <property type="project" value="UniProtKB-UniRule"/>
</dbReference>
<evidence type="ECO:0000256" key="12">
    <source>
        <dbReference type="PIRSR" id="PIRSR606262-1"/>
    </source>
</evidence>
<evidence type="ECO:0000256" key="6">
    <source>
        <dbReference type="ARBA" id="ARBA00022723"/>
    </source>
</evidence>
<dbReference type="InterPro" id="IPR016193">
    <property type="entry name" value="Cytidine_deaminase-like"/>
</dbReference>
<feature type="active site" description="Proton donor" evidence="12">
    <location>
        <position position="60"/>
    </location>
</feature>
<evidence type="ECO:0000256" key="2">
    <source>
        <dbReference type="ARBA" id="ARBA00003949"/>
    </source>
</evidence>
<dbReference type="GO" id="GO:0072527">
    <property type="term" value="P:pyrimidine-containing compound metabolic process"/>
    <property type="evidence" value="ECO:0007669"/>
    <property type="project" value="UniProtKB-ARBA"/>
</dbReference>
<evidence type="ECO:0000256" key="14">
    <source>
        <dbReference type="PIRSR" id="PIRSR606262-3"/>
    </source>
</evidence>
<comment type="caution">
    <text evidence="17">The sequence shown here is derived from an EMBL/GenBank/DDBJ whole genome shotgun (WGS) entry which is preliminary data.</text>
</comment>
<dbReference type="OrthoDB" id="9795347at2"/>
<evidence type="ECO:0000256" key="4">
    <source>
        <dbReference type="ARBA" id="ARBA00012783"/>
    </source>
</evidence>
<evidence type="ECO:0000256" key="1">
    <source>
        <dbReference type="ARBA" id="ARBA00001947"/>
    </source>
</evidence>
<dbReference type="NCBIfam" id="TIGR01354">
    <property type="entry name" value="cyt_deam_tetra"/>
    <property type="match status" value="1"/>
</dbReference>
<dbReference type="EC" id="3.5.4.5" evidence="4 15"/>
<dbReference type="NCBIfam" id="NF004064">
    <property type="entry name" value="PRK05578.1"/>
    <property type="match status" value="1"/>
</dbReference>
<evidence type="ECO:0000256" key="3">
    <source>
        <dbReference type="ARBA" id="ARBA00006576"/>
    </source>
</evidence>
<feature type="binding site" evidence="14">
    <location>
        <position position="89"/>
    </location>
    <ligand>
        <name>Zn(2+)</name>
        <dbReference type="ChEBI" id="CHEBI:29105"/>
        <note>catalytic</note>
    </ligand>
</feature>
<dbReference type="SUPFAM" id="SSF53927">
    <property type="entry name" value="Cytidine deaminase-like"/>
    <property type="match status" value="1"/>
</dbReference>
<gene>
    <name evidence="17" type="ORF">DFR64_2986</name>
</gene>
<dbReference type="Pfam" id="PF00383">
    <property type="entry name" value="dCMP_cyt_deam_1"/>
    <property type="match status" value="1"/>
</dbReference>
<evidence type="ECO:0000256" key="10">
    <source>
        <dbReference type="ARBA" id="ARBA00049252"/>
    </source>
</evidence>
<dbReference type="Gene3D" id="3.40.140.10">
    <property type="entry name" value="Cytidine Deaminase, domain 2"/>
    <property type="match status" value="1"/>
</dbReference>
<evidence type="ECO:0000256" key="9">
    <source>
        <dbReference type="ARBA" id="ARBA00032005"/>
    </source>
</evidence>
<sequence length="134" mass="14786">MNITPEQKKDLVRIAKQVRKWAYVPYSNYPVGAALLTESGRIYEGVNVENAAYPVTNCAERTAIFNAVTNGEKDFKAIAVVTENGGMPCGSCRQVMAEFNLDMLVIVADEKENIISETRLSDLLPGAFTPRDLK</sequence>
<reference evidence="17 18" key="1">
    <citation type="submission" date="2018-08" db="EMBL/GenBank/DDBJ databases">
        <title>Genomic Encyclopedia of Type Strains, Phase IV (KMG-IV): sequencing the most valuable type-strain genomes for metagenomic binning, comparative biology and taxonomic classification.</title>
        <authorList>
            <person name="Goeker M."/>
        </authorList>
    </citation>
    <scope>NUCLEOTIDE SEQUENCE [LARGE SCALE GENOMIC DNA]</scope>
    <source>
        <strain evidence="17 18">DSM 23923</strain>
    </source>
</reference>
<feature type="binding site" evidence="13">
    <location>
        <begin position="47"/>
        <end position="53"/>
    </location>
    <ligand>
        <name>substrate</name>
    </ligand>
</feature>
<evidence type="ECO:0000256" key="15">
    <source>
        <dbReference type="RuleBase" id="RU364006"/>
    </source>
</evidence>
<dbReference type="PANTHER" id="PTHR11644">
    <property type="entry name" value="CYTIDINE DEAMINASE"/>
    <property type="match status" value="1"/>
</dbReference>